<dbReference type="SMART" id="SM00729">
    <property type="entry name" value="Elp3"/>
    <property type="match status" value="1"/>
</dbReference>
<evidence type="ECO:0000313" key="6">
    <source>
        <dbReference type="Proteomes" id="UP001501410"/>
    </source>
</evidence>
<keyword evidence="6" id="KW-1185">Reference proteome</keyword>
<keyword evidence="2" id="KW-0408">Iron</keyword>
<keyword evidence="3" id="KW-0411">Iron-sulfur</keyword>
<organism evidence="5 6">
    <name type="scientific">Rurimicrobium arvi</name>
    <dbReference type="NCBI Taxonomy" id="2049916"/>
    <lineage>
        <taxon>Bacteria</taxon>
        <taxon>Pseudomonadati</taxon>
        <taxon>Bacteroidota</taxon>
        <taxon>Chitinophagia</taxon>
        <taxon>Chitinophagales</taxon>
        <taxon>Chitinophagaceae</taxon>
        <taxon>Rurimicrobium</taxon>
    </lineage>
</organism>
<evidence type="ECO:0000256" key="1">
    <source>
        <dbReference type="ARBA" id="ARBA00022723"/>
    </source>
</evidence>
<protein>
    <submittedName>
        <fullName evidence="5">PA0069 family radical SAM protein</fullName>
    </submittedName>
</protein>
<evidence type="ECO:0000256" key="2">
    <source>
        <dbReference type="ARBA" id="ARBA00023004"/>
    </source>
</evidence>
<dbReference type="Proteomes" id="UP001501410">
    <property type="component" value="Unassembled WGS sequence"/>
</dbReference>
<dbReference type="Pfam" id="PF04055">
    <property type="entry name" value="Radical_SAM"/>
    <property type="match status" value="1"/>
</dbReference>
<dbReference type="EMBL" id="BAABEZ010000002">
    <property type="protein sequence ID" value="GAA4449383.1"/>
    <property type="molecule type" value="Genomic_DNA"/>
</dbReference>
<evidence type="ECO:0000256" key="3">
    <source>
        <dbReference type="ARBA" id="ARBA00023014"/>
    </source>
</evidence>
<dbReference type="InterPro" id="IPR040086">
    <property type="entry name" value="MJ0683-like"/>
</dbReference>
<dbReference type="PANTHER" id="PTHR43432:SF3">
    <property type="entry name" value="SLR0285 PROTEIN"/>
    <property type="match status" value="1"/>
</dbReference>
<dbReference type="SFLD" id="SFLDG01084">
    <property type="entry name" value="Uncharacterised_Radical_SAM_Su"/>
    <property type="match status" value="1"/>
</dbReference>
<evidence type="ECO:0000313" key="5">
    <source>
        <dbReference type="EMBL" id="GAA4449383.1"/>
    </source>
</evidence>
<gene>
    <name evidence="5" type="ORF">GCM10023092_03400</name>
</gene>
<dbReference type="NCBIfam" id="NF033668">
    <property type="entry name" value="rSAM_PA0069"/>
    <property type="match status" value="1"/>
</dbReference>
<dbReference type="CDD" id="cd01335">
    <property type="entry name" value="Radical_SAM"/>
    <property type="match status" value="1"/>
</dbReference>
<dbReference type="SFLD" id="SFLDS00029">
    <property type="entry name" value="Radical_SAM"/>
    <property type="match status" value="1"/>
</dbReference>
<dbReference type="InterPro" id="IPR006638">
    <property type="entry name" value="Elp3/MiaA/NifB-like_rSAM"/>
</dbReference>
<sequence length="358" mass="40594">MISQKADNEYEAGRGAQYNHPNRFLKGTYIREHVEGVDDWEQEVRKTEFIYDNSKTIVNEVKSPDVGMAFSANPYQGCEHGCIYCYARNSHEYWGYSAGLDFESRIIVKKNAPALLRRYFDNRNYEPAVISLSGNTDCYQPIERKMRLTRQMLEICLEYRNPVGIITKNALILRDLDLLESLAAQNLVRVYFSVTGTDEKLRLALEPRTATYKNRLNVMSALSAKGIPVGVMNAPIIPGLNDHQMHDVLQRAAAAGATTAGYTMVRLNGAIGPIFEDWLRKTFPDRAEKVWNMICSCHAGNVNDSRFGTRMTGEGNIAELIRTQFALYCRKFGLNKTSHSLSLDLFRRSKGGQTFLFD</sequence>
<dbReference type="InterPro" id="IPR058240">
    <property type="entry name" value="rSAM_sf"/>
</dbReference>
<dbReference type="PANTHER" id="PTHR43432">
    <property type="entry name" value="SLR0285 PROTEIN"/>
    <property type="match status" value="1"/>
</dbReference>
<accession>A0ABP8MEM1</accession>
<comment type="caution">
    <text evidence="5">The sequence shown here is derived from an EMBL/GenBank/DDBJ whole genome shotgun (WGS) entry which is preliminary data.</text>
</comment>
<dbReference type="RefSeq" id="WP_344822047.1">
    <property type="nucleotide sequence ID" value="NZ_BAABEZ010000002.1"/>
</dbReference>
<keyword evidence="1" id="KW-0479">Metal-binding</keyword>
<dbReference type="Gene3D" id="3.80.30.30">
    <property type="match status" value="1"/>
</dbReference>
<feature type="domain" description="Elp3/MiaA/NifB-like radical SAM core" evidence="4">
    <location>
        <begin position="68"/>
        <end position="296"/>
    </location>
</feature>
<dbReference type="InterPro" id="IPR007197">
    <property type="entry name" value="rSAM"/>
</dbReference>
<reference evidence="6" key="1">
    <citation type="journal article" date="2019" name="Int. J. Syst. Evol. Microbiol.">
        <title>The Global Catalogue of Microorganisms (GCM) 10K type strain sequencing project: providing services to taxonomists for standard genome sequencing and annotation.</title>
        <authorList>
            <consortium name="The Broad Institute Genomics Platform"/>
            <consortium name="The Broad Institute Genome Sequencing Center for Infectious Disease"/>
            <person name="Wu L."/>
            <person name="Ma J."/>
        </authorList>
    </citation>
    <scope>NUCLEOTIDE SEQUENCE [LARGE SCALE GENOMIC DNA]</scope>
    <source>
        <strain evidence="6">JCM 31921</strain>
    </source>
</reference>
<dbReference type="SUPFAM" id="SSF102114">
    <property type="entry name" value="Radical SAM enzymes"/>
    <property type="match status" value="1"/>
</dbReference>
<proteinExistence type="predicted"/>
<name>A0ABP8MEM1_9BACT</name>
<evidence type="ECO:0000259" key="4">
    <source>
        <dbReference type="SMART" id="SM00729"/>
    </source>
</evidence>